<dbReference type="Proteomes" id="UP000247409">
    <property type="component" value="Unassembled WGS sequence"/>
</dbReference>
<dbReference type="EMBL" id="NBIV01000002">
    <property type="protein sequence ID" value="PXF49738.1"/>
    <property type="molecule type" value="Genomic_DNA"/>
</dbReference>
<feature type="compositionally biased region" description="Low complexity" evidence="1">
    <location>
        <begin position="305"/>
        <end position="316"/>
    </location>
</feature>
<comment type="caution">
    <text evidence="2">The sequence shown here is derived from an EMBL/GenBank/DDBJ whole genome shotgun (WGS) entry which is preliminary data.</text>
</comment>
<feature type="compositionally biased region" description="Low complexity" evidence="1">
    <location>
        <begin position="263"/>
        <end position="274"/>
    </location>
</feature>
<feature type="region of interest" description="Disordered" evidence="1">
    <location>
        <begin position="334"/>
        <end position="378"/>
    </location>
</feature>
<feature type="region of interest" description="Disordered" evidence="1">
    <location>
        <begin position="1"/>
        <end position="42"/>
    </location>
</feature>
<evidence type="ECO:0000256" key="1">
    <source>
        <dbReference type="SAM" id="MobiDB-lite"/>
    </source>
</evidence>
<accession>A0A2V3J5N1</accession>
<keyword evidence="3" id="KW-1185">Reference proteome</keyword>
<gene>
    <name evidence="2" type="ORF">BWQ96_00390</name>
</gene>
<feature type="region of interest" description="Disordered" evidence="1">
    <location>
        <begin position="235"/>
        <end position="316"/>
    </location>
</feature>
<feature type="compositionally biased region" description="Acidic residues" evidence="1">
    <location>
        <begin position="369"/>
        <end position="378"/>
    </location>
</feature>
<name>A0A2V3J5N1_9FLOR</name>
<dbReference type="PRINTS" id="PR01217">
    <property type="entry name" value="PRICHEXTENSN"/>
</dbReference>
<protein>
    <submittedName>
        <fullName evidence="2">Uncharacterized protein</fullName>
    </submittedName>
</protein>
<dbReference type="AlphaFoldDB" id="A0A2V3J5N1"/>
<proteinExistence type="predicted"/>
<evidence type="ECO:0000313" key="2">
    <source>
        <dbReference type="EMBL" id="PXF49738.1"/>
    </source>
</evidence>
<feature type="compositionally biased region" description="Low complexity" evidence="1">
    <location>
        <begin position="16"/>
        <end position="30"/>
    </location>
</feature>
<organism evidence="2 3">
    <name type="scientific">Gracilariopsis chorda</name>
    <dbReference type="NCBI Taxonomy" id="448386"/>
    <lineage>
        <taxon>Eukaryota</taxon>
        <taxon>Rhodophyta</taxon>
        <taxon>Florideophyceae</taxon>
        <taxon>Rhodymeniophycidae</taxon>
        <taxon>Gracilariales</taxon>
        <taxon>Gracilariaceae</taxon>
        <taxon>Gracilariopsis</taxon>
    </lineage>
</organism>
<reference evidence="2 3" key="1">
    <citation type="journal article" date="2018" name="Mol. Biol. Evol.">
        <title>Analysis of the draft genome of the red seaweed Gracilariopsis chorda provides insights into genome size evolution in Rhodophyta.</title>
        <authorList>
            <person name="Lee J."/>
            <person name="Yang E.C."/>
            <person name="Graf L."/>
            <person name="Yang J.H."/>
            <person name="Qiu H."/>
            <person name="Zel Zion U."/>
            <person name="Chan C.X."/>
            <person name="Stephens T.G."/>
            <person name="Weber A.P.M."/>
            <person name="Boo G.H."/>
            <person name="Boo S.M."/>
            <person name="Kim K.M."/>
            <person name="Shin Y."/>
            <person name="Jung M."/>
            <person name="Lee S.J."/>
            <person name="Yim H.S."/>
            <person name="Lee J.H."/>
            <person name="Bhattacharya D."/>
            <person name="Yoon H.S."/>
        </authorList>
    </citation>
    <scope>NUCLEOTIDE SEQUENCE [LARGE SCALE GENOMIC DNA]</scope>
    <source>
        <strain evidence="2 3">SKKU-2015</strain>
        <tissue evidence="2">Whole body</tissue>
    </source>
</reference>
<sequence>MDCPLSRVPGPAGRWRSSPSPSSSRSSSLKPQKRPSRAEPSAQMLLSPAWKTMLSSQHARKLPSSLALLRNDALQTIRTPQPLIPVIISSHTFFGNDTSLTLSDPTATIFATLHNPPATARNSAANSCKSLTTGTVLLLQNVVATLLTPLCTGFKPPTNPYQIHLTIHPRNIQTVFQPTTAATPLNLDPPPPPSNSSPSVIRDWALSYYLPHAASPPSVPPPKPAFTPVVKPRFKRPSVVTPPSRLPSAARSKRPRVVPHSLPAAQPAAPYATPSRAAQRPFIPPGKPSHTRYPQHPQSSHRRQFPQQPRQQQQQHLADLADLEFDQVLSTIDVDELVRQQQNKHQPSPPPPPPQRQIDDNTMDAVLDGVDDPDLLNL</sequence>
<evidence type="ECO:0000313" key="3">
    <source>
        <dbReference type="Proteomes" id="UP000247409"/>
    </source>
</evidence>